<organism evidence="2 3">
    <name type="scientific">Thlaspi arvense</name>
    <name type="common">Field penny-cress</name>
    <dbReference type="NCBI Taxonomy" id="13288"/>
    <lineage>
        <taxon>Eukaryota</taxon>
        <taxon>Viridiplantae</taxon>
        <taxon>Streptophyta</taxon>
        <taxon>Embryophyta</taxon>
        <taxon>Tracheophyta</taxon>
        <taxon>Spermatophyta</taxon>
        <taxon>Magnoliopsida</taxon>
        <taxon>eudicotyledons</taxon>
        <taxon>Gunneridae</taxon>
        <taxon>Pentapetalae</taxon>
        <taxon>rosids</taxon>
        <taxon>malvids</taxon>
        <taxon>Brassicales</taxon>
        <taxon>Brassicaceae</taxon>
        <taxon>Thlaspideae</taxon>
        <taxon>Thlaspi</taxon>
    </lineage>
</organism>
<dbReference type="Proteomes" id="UP000836841">
    <property type="component" value="Chromosome 4"/>
</dbReference>
<dbReference type="InterPro" id="IPR004314">
    <property type="entry name" value="Neprosin"/>
</dbReference>
<gene>
    <name evidence="2" type="ORF">TAV2_LOCUS13979</name>
</gene>
<feature type="domain" description="Neprosin PEP catalytic" evidence="1">
    <location>
        <begin position="1"/>
        <end position="243"/>
    </location>
</feature>
<dbReference type="InterPro" id="IPR053168">
    <property type="entry name" value="Glutamic_endopeptidase"/>
</dbReference>
<dbReference type="Gene3D" id="3.90.1320.10">
    <property type="entry name" value="Outer-capsid protein sigma 3, large lobe"/>
    <property type="match status" value="1"/>
</dbReference>
<keyword evidence="3" id="KW-1185">Reference proteome</keyword>
<evidence type="ECO:0000313" key="3">
    <source>
        <dbReference type="Proteomes" id="UP000836841"/>
    </source>
</evidence>
<dbReference type="PANTHER" id="PTHR31589">
    <property type="entry name" value="PROTEIN, PUTATIVE (DUF239)-RELATED-RELATED"/>
    <property type="match status" value="1"/>
</dbReference>
<accession>A0AAU9S789</accession>
<dbReference type="PANTHER" id="PTHR31589:SF222">
    <property type="entry name" value="RRM DOMAIN-CONTAINING PROTEIN"/>
    <property type="match status" value="1"/>
</dbReference>
<dbReference type="PROSITE" id="PS52045">
    <property type="entry name" value="NEPROSIN_PEP_CD"/>
    <property type="match status" value="1"/>
</dbReference>
<dbReference type="Pfam" id="PF03080">
    <property type="entry name" value="Neprosin"/>
    <property type="match status" value="1"/>
</dbReference>
<protein>
    <recommendedName>
        <fullName evidence="1">Neprosin PEP catalytic domain-containing protein</fullName>
    </recommendedName>
</protein>
<dbReference type="EMBL" id="OU466860">
    <property type="protein sequence ID" value="CAH2059726.1"/>
    <property type="molecule type" value="Genomic_DNA"/>
</dbReference>
<evidence type="ECO:0000313" key="2">
    <source>
        <dbReference type="EMBL" id="CAH2059726.1"/>
    </source>
</evidence>
<name>A0AAU9S789_THLAR</name>
<dbReference type="AlphaFoldDB" id="A0AAU9S789"/>
<sequence length="248" mass="28053">MRLNGLGVVYGMTATLSVWKPKVEDREIELSISQVWVSSGSYKKKNLQTIEIGWQVYPQLYNNDKTRLFTFWTNDTYQTGCYNLRCPGFVQTNRNIILGGAITPISVFGGRQSELDILVWKDRKHGNWWLSLGNGDNSLVGYWPAELFTSVDPADEVSWGGEIVDTHRFGRHTKTQMGSGHYPMEGFGKASYIRNLASIDINNNLQPIPKSNTDTQISKYYKVKNLETDNEPYFYFGGTGLSTHSGVL</sequence>
<evidence type="ECO:0000259" key="1">
    <source>
        <dbReference type="PROSITE" id="PS52045"/>
    </source>
</evidence>
<proteinExistence type="predicted"/>
<reference evidence="2 3" key="1">
    <citation type="submission" date="2022-03" db="EMBL/GenBank/DDBJ databases">
        <authorList>
            <person name="Nunn A."/>
            <person name="Chopra R."/>
            <person name="Nunn A."/>
            <person name="Contreras Garrido A."/>
        </authorList>
    </citation>
    <scope>NUCLEOTIDE SEQUENCE [LARGE SCALE GENOMIC DNA]</scope>
</reference>